<name>A0A2T3ZHT6_TRIA4</name>
<sequence>MAIMRKKRGELFLSYFKVANITARKTRRHTFFATYLAVRQWILRQAQPPSKHGARIQKLPLA</sequence>
<evidence type="ECO:0000313" key="1">
    <source>
        <dbReference type="EMBL" id="PTB44366.1"/>
    </source>
</evidence>
<accession>A0A2T3ZHT6</accession>
<reference evidence="1 2" key="1">
    <citation type="submission" date="2016-07" db="EMBL/GenBank/DDBJ databases">
        <title>Multiple horizontal gene transfer events from other fungi enriched the ability of initially mycotrophic Trichoderma (Ascomycota) to feed on dead plant biomass.</title>
        <authorList>
            <consortium name="DOE Joint Genome Institute"/>
            <person name="Aerts A."/>
            <person name="Atanasova L."/>
            <person name="Chenthamara K."/>
            <person name="Zhang J."/>
            <person name="Grujic M."/>
            <person name="Henrissat B."/>
            <person name="Kuo A."/>
            <person name="Salamov A."/>
            <person name="Lipzen A."/>
            <person name="Labutti K."/>
            <person name="Barry K."/>
            <person name="Miao Y."/>
            <person name="Rahimi M.J."/>
            <person name="Shen Q."/>
            <person name="Grigoriev I.V."/>
            <person name="Kubicek C.P."/>
            <person name="Druzhinina I.S."/>
        </authorList>
    </citation>
    <scope>NUCLEOTIDE SEQUENCE [LARGE SCALE GENOMIC DNA]</scope>
    <source>
        <strain evidence="1 2">CBS 433.97</strain>
    </source>
</reference>
<keyword evidence="2" id="KW-1185">Reference proteome</keyword>
<organism evidence="1 2">
    <name type="scientific">Trichoderma asperellum (strain ATCC 204424 / CBS 433.97 / NBRC 101777)</name>
    <dbReference type="NCBI Taxonomy" id="1042311"/>
    <lineage>
        <taxon>Eukaryota</taxon>
        <taxon>Fungi</taxon>
        <taxon>Dikarya</taxon>
        <taxon>Ascomycota</taxon>
        <taxon>Pezizomycotina</taxon>
        <taxon>Sordariomycetes</taxon>
        <taxon>Hypocreomycetidae</taxon>
        <taxon>Hypocreales</taxon>
        <taxon>Hypocreaceae</taxon>
        <taxon>Trichoderma</taxon>
    </lineage>
</organism>
<gene>
    <name evidence="1" type="ORF">M441DRAFT_55415</name>
</gene>
<dbReference type="Proteomes" id="UP000240493">
    <property type="component" value="Unassembled WGS sequence"/>
</dbReference>
<proteinExistence type="predicted"/>
<evidence type="ECO:0000313" key="2">
    <source>
        <dbReference type="Proteomes" id="UP000240493"/>
    </source>
</evidence>
<dbReference type="EMBL" id="KZ679258">
    <property type="protein sequence ID" value="PTB44366.1"/>
    <property type="molecule type" value="Genomic_DNA"/>
</dbReference>
<protein>
    <submittedName>
        <fullName evidence="1">Uncharacterized protein</fullName>
    </submittedName>
</protein>
<dbReference type="AlphaFoldDB" id="A0A2T3ZHT6"/>